<dbReference type="PIRSF" id="PIRSF002888">
    <property type="entry name" value="FliM"/>
    <property type="match status" value="1"/>
</dbReference>
<evidence type="ECO:0000256" key="7">
    <source>
        <dbReference type="ARBA" id="ARBA00022779"/>
    </source>
</evidence>
<evidence type="ECO:0000256" key="10">
    <source>
        <dbReference type="NCBIfam" id="TIGR01397"/>
    </source>
</evidence>
<dbReference type="SUPFAM" id="SSF103039">
    <property type="entry name" value="CheC-like"/>
    <property type="match status" value="1"/>
</dbReference>
<dbReference type="PANTHER" id="PTHR30034">
    <property type="entry name" value="FLAGELLAR MOTOR SWITCH PROTEIN FLIM"/>
    <property type="match status" value="1"/>
</dbReference>
<dbReference type="SUPFAM" id="SSF101801">
    <property type="entry name" value="Surface presentation of antigens (SPOA)"/>
    <property type="match status" value="1"/>
</dbReference>
<dbReference type="InterPro" id="IPR028976">
    <property type="entry name" value="CheC-like_sf"/>
</dbReference>
<keyword evidence="8" id="KW-0472">Membrane</keyword>
<accession>A0A8A0RPN6</accession>
<protein>
    <recommendedName>
        <fullName evidence="4 10">Flagellar motor switch protein FliM</fullName>
    </recommendedName>
</protein>
<evidence type="ECO:0000313" key="12">
    <source>
        <dbReference type="EMBL" id="QSQ09894.1"/>
    </source>
</evidence>
<dbReference type="CDD" id="cd17908">
    <property type="entry name" value="FliM"/>
    <property type="match status" value="1"/>
</dbReference>
<comment type="subcellular location">
    <subcellularLocation>
        <location evidence="1">Bacterial flagellum basal body</location>
    </subcellularLocation>
    <subcellularLocation>
        <location evidence="2">Cell membrane</location>
        <topology evidence="2">Peripheral membrane protein</topology>
    </subcellularLocation>
</comment>
<keyword evidence="12" id="KW-0969">Cilium</keyword>
<dbReference type="PANTHER" id="PTHR30034:SF6">
    <property type="entry name" value="YOP PROTEINS TRANSLOCATION PROTEIN Q"/>
    <property type="match status" value="1"/>
</dbReference>
<evidence type="ECO:0000256" key="3">
    <source>
        <dbReference type="ARBA" id="ARBA00011049"/>
    </source>
</evidence>
<evidence type="ECO:0000256" key="1">
    <source>
        <dbReference type="ARBA" id="ARBA00004117"/>
    </source>
</evidence>
<dbReference type="GO" id="GO:0009425">
    <property type="term" value="C:bacterial-type flagellum basal body"/>
    <property type="evidence" value="ECO:0007669"/>
    <property type="project" value="UniProtKB-SubCell"/>
</dbReference>
<evidence type="ECO:0000259" key="11">
    <source>
        <dbReference type="Pfam" id="PF01052"/>
    </source>
</evidence>
<evidence type="ECO:0000256" key="2">
    <source>
        <dbReference type="ARBA" id="ARBA00004202"/>
    </source>
</evidence>
<gene>
    <name evidence="12" type="primary">fliM</name>
    <name evidence="12" type="ORF">H0A61_02275</name>
</gene>
<organism evidence="12 13">
    <name type="scientific">Koleobacter methoxysyntrophicus</name>
    <dbReference type="NCBI Taxonomy" id="2751313"/>
    <lineage>
        <taxon>Bacteria</taxon>
        <taxon>Bacillati</taxon>
        <taxon>Bacillota</taxon>
        <taxon>Clostridia</taxon>
        <taxon>Koleobacterales</taxon>
        <taxon>Koleobacteraceae</taxon>
        <taxon>Koleobacter</taxon>
    </lineage>
</organism>
<dbReference type="Gene3D" id="2.30.330.10">
    <property type="entry name" value="SpoA-like"/>
    <property type="match status" value="1"/>
</dbReference>
<keyword evidence="5" id="KW-1003">Cell membrane</keyword>
<dbReference type="PRINTS" id="PR00955">
    <property type="entry name" value="FLGMOTORFLIM"/>
</dbReference>
<feature type="domain" description="Flagellar motor switch protein FliN-like C-terminal" evidence="11">
    <location>
        <begin position="258"/>
        <end position="323"/>
    </location>
</feature>
<keyword evidence="13" id="KW-1185">Reference proteome</keyword>
<keyword evidence="12" id="KW-0966">Cell projection</keyword>
<proteinExistence type="inferred from homology"/>
<comment type="similarity">
    <text evidence="3">Belongs to the FliM family.</text>
</comment>
<dbReference type="InterPro" id="IPR001689">
    <property type="entry name" value="Flag_FliM"/>
</dbReference>
<evidence type="ECO:0000256" key="6">
    <source>
        <dbReference type="ARBA" id="ARBA00022500"/>
    </source>
</evidence>
<evidence type="ECO:0000256" key="9">
    <source>
        <dbReference type="ARBA" id="ARBA00023143"/>
    </source>
</evidence>
<dbReference type="Gene3D" id="3.40.1550.10">
    <property type="entry name" value="CheC-like"/>
    <property type="match status" value="1"/>
</dbReference>
<dbReference type="GO" id="GO:0005886">
    <property type="term" value="C:plasma membrane"/>
    <property type="evidence" value="ECO:0007669"/>
    <property type="project" value="UniProtKB-SubCell"/>
</dbReference>
<evidence type="ECO:0000256" key="8">
    <source>
        <dbReference type="ARBA" id="ARBA00023136"/>
    </source>
</evidence>
<dbReference type="GO" id="GO:0071978">
    <property type="term" value="P:bacterial-type flagellum-dependent swarming motility"/>
    <property type="evidence" value="ECO:0007669"/>
    <property type="project" value="TreeGrafter"/>
</dbReference>
<dbReference type="EMBL" id="CP059066">
    <property type="protein sequence ID" value="QSQ09894.1"/>
    <property type="molecule type" value="Genomic_DNA"/>
</dbReference>
<evidence type="ECO:0000256" key="4">
    <source>
        <dbReference type="ARBA" id="ARBA00021898"/>
    </source>
</evidence>
<dbReference type="InterPro" id="IPR001543">
    <property type="entry name" value="FliN-like_C"/>
</dbReference>
<evidence type="ECO:0000256" key="5">
    <source>
        <dbReference type="ARBA" id="ARBA00022475"/>
    </source>
</evidence>
<dbReference type="GO" id="GO:0003774">
    <property type="term" value="F:cytoskeletal motor activity"/>
    <property type="evidence" value="ECO:0007669"/>
    <property type="project" value="InterPro"/>
</dbReference>
<reference evidence="12" key="1">
    <citation type="submission" date="2020-07" db="EMBL/GenBank/DDBJ databases">
        <title>Koleobacter methoxysyntrophicus gen. nov., sp. nov., a novel anaerobic bacterium isolated from deep subsurface oil field and proposal of Koleobacterales ord. nov. in the phylum Firmicutes.</title>
        <authorList>
            <person name="Sakamoto S."/>
            <person name="Tamaki H."/>
        </authorList>
    </citation>
    <scope>NUCLEOTIDE SEQUENCE</scope>
    <source>
        <strain evidence="12">NRmbB1</strain>
    </source>
</reference>
<dbReference type="KEGG" id="kme:H0A61_02275"/>
<dbReference type="InterPro" id="IPR036429">
    <property type="entry name" value="SpoA-like_sf"/>
</dbReference>
<keyword evidence="9" id="KW-0975">Bacterial flagellum</keyword>
<dbReference type="NCBIfam" id="TIGR01397">
    <property type="entry name" value="fliM_switch"/>
    <property type="match status" value="1"/>
</dbReference>
<dbReference type="Pfam" id="PF01052">
    <property type="entry name" value="FliMN_C"/>
    <property type="match status" value="1"/>
</dbReference>
<dbReference type="Proteomes" id="UP000662904">
    <property type="component" value="Chromosome"/>
</dbReference>
<keyword evidence="12" id="KW-0282">Flagellum</keyword>
<dbReference type="GO" id="GO:0050918">
    <property type="term" value="P:positive chemotaxis"/>
    <property type="evidence" value="ECO:0007669"/>
    <property type="project" value="TreeGrafter"/>
</dbReference>
<dbReference type="Pfam" id="PF02154">
    <property type="entry name" value="FliM"/>
    <property type="match status" value="1"/>
</dbReference>
<evidence type="ECO:0000313" key="13">
    <source>
        <dbReference type="Proteomes" id="UP000662904"/>
    </source>
</evidence>
<dbReference type="AlphaFoldDB" id="A0A8A0RPN6"/>
<sequence length="331" mass="37473">MAEILSQKEIDALLSALSTGEISAEEMKQDKKEKKVRVYDFKRPNKFSKEQLRTLNMIHENFARLLTTYLSAHLRTLVQINVFYVEQMSYYEFISSVPNPSIIGITDFNPLKGSGILEINPNIAFAIIDRLLGGPGEFEGKIRGLTEIETTIIEKVIKDILRILKDAWDNLINLNLALVNIETNAQFIQLIAPNETVALITFNGKIGKTEGMLNLCIPHILLEPIINKLSARYWFSDVKKESSGENIQQIAYIMKKSLVPININLGRSTITIRELLEIQKGDVIQLDKKVNEAVDVYIGSRLKFRGHPGILKNKMAVEITDIVEEVENGYE</sequence>
<keyword evidence="6" id="KW-0145">Chemotaxis</keyword>
<keyword evidence="7" id="KW-0283">Flagellar rotation</keyword>
<name>A0A8A0RPN6_9FIRM</name>